<dbReference type="InterPro" id="IPR019478">
    <property type="entry name" value="Sirohaem_synthase_dimer_dom"/>
</dbReference>
<keyword evidence="5 16" id="KW-0808">Transferase</keyword>
<evidence type="ECO:0000256" key="15">
    <source>
        <dbReference type="PIRSR" id="PIRSR036426-1"/>
    </source>
</evidence>
<keyword evidence="4 16" id="KW-0489">Methyltransferase</keyword>
<evidence type="ECO:0000256" key="16">
    <source>
        <dbReference type="RuleBase" id="RU003960"/>
    </source>
</evidence>
<dbReference type="Gene3D" id="1.10.8.210">
    <property type="entry name" value="Sirohaem synthase, dimerisation domain"/>
    <property type="match status" value="1"/>
</dbReference>
<dbReference type="Gene3D" id="3.30.160.110">
    <property type="entry name" value="Siroheme synthase, domain 2"/>
    <property type="match status" value="1"/>
</dbReference>
<protein>
    <submittedName>
        <fullName evidence="20">Uroporphyrinogen-III C-methyltransferase /precorrin-2 dehydrogenase</fullName>
    </submittedName>
</protein>
<evidence type="ECO:0000313" key="21">
    <source>
        <dbReference type="Proteomes" id="UP000295525"/>
    </source>
</evidence>
<dbReference type="InterPro" id="IPR036291">
    <property type="entry name" value="NAD(P)-bd_dom_sf"/>
</dbReference>
<dbReference type="InterPro" id="IPR006366">
    <property type="entry name" value="CobA/CysG_C"/>
</dbReference>
<evidence type="ECO:0000256" key="7">
    <source>
        <dbReference type="ARBA" id="ARBA00023002"/>
    </source>
</evidence>
<evidence type="ECO:0000313" key="20">
    <source>
        <dbReference type="EMBL" id="TCT09720.1"/>
    </source>
</evidence>
<dbReference type="InterPro" id="IPR028281">
    <property type="entry name" value="Sirohaem_synthase_central"/>
</dbReference>
<evidence type="ECO:0000259" key="18">
    <source>
        <dbReference type="Pfam" id="PF10414"/>
    </source>
</evidence>
<dbReference type="FunFam" id="3.40.1010.10:FF:000001">
    <property type="entry name" value="Siroheme synthase"/>
    <property type="match status" value="1"/>
</dbReference>
<dbReference type="GO" id="GO:0004851">
    <property type="term" value="F:uroporphyrin-III C-methyltransferase activity"/>
    <property type="evidence" value="ECO:0007669"/>
    <property type="project" value="InterPro"/>
</dbReference>
<feature type="domain" description="Tetrapyrrole methylase" evidence="17">
    <location>
        <begin position="217"/>
        <end position="429"/>
    </location>
</feature>
<dbReference type="InterPro" id="IPR014776">
    <property type="entry name" value="4pyrrole_Mease_sub2"/>
</dbReference>
<dbReference type="NCBIfam" id="NF007922">
    <property type="entry name" value="PRK10637.1"/>
    <property type="match status" value="1"/>
</dbReference>
<evidence type="ECO:0000256" key="10">
    <source>
        <dbReference type="ARBA" id="ARBA00023244"/>
    </source>
</evidence>
<feature type="domain" description="Sirohaem synthase dimerisation" evidence="18">
    <location>
        <begin position="150"/>
        <end position="207"/>
    </location>
</feature>
<keyword evidence="6" id="KW-0949">S-adenosyl-L-methionine</keyword>
<dbReference type="NCBIfam" id="TIGR01469">
    <property type="entry name" value="cobA_cysG_Cterm"/>
    <property type="match status" value="1"/>
</dbReference>
<dbReference type="PROSITE" id="PS00840">
    <property type="entry name" value="SUMT_2"/>
    <property type="match status" value="1"/>
</dbReference>
<dbReference type="NCBIfam" id="TIGR01470">
    <property type="entry name" value="cysG_Nterm"/>
    <property type="match status" value="1"/>
</dbReference>
<reference evidence="20 21" key="1">
    <citation type="submission" date="2019-03" db="EMBL/GenBank/DDBJ databases">
        <title>Genomic Encyclopedia of Type Strains, Phase IV (KMG-IV): sequencing the most valuable type-strain genomes for metagenomic binning, comparative biology and taxonomic classification.</title>
        <authorList>
            <person name="Goeker M."/>
        </authorList>
    </citation>
    <scope>NUCLEOTIDE SEQUENCE [LARGE SCALE GENOMIC DNA]</scope>
    <source>
        <strain evidence="20 21">DSM 24591</strain>
    </source>
</reference>
<evidence type="ECO:0000256" key="9">
    <source>
        <dbReference type="ARBA" id="ARBA00023239"/>
    </source>
</evidence>
<feature type="active site" description="Proton acceptor" evidence="15">
    <location>
        <position position="248"/>
    </location>
</feature>
<keyword evidence="7" id="KW-0560">Oxidoreductase</keyword>
<dbReference type="Pfam" id="PF10414">
    <property type="entry name" value="CysG_dimeriser"/>
    <property type="match status" value="1"/>
</dbReference>
<proteinExistence type="inferred from homology"/>
<comment type="similarity">
    <text evidence="2 16">Belongs to the precorrin methyltransferase family.</text>
</comment>
<dbReference type="AlphaFoldDB" id="A0A4R3M8K3"/>
<evidence type="ECO:0000256" key="12">
    <source>
        <dbReference type="ARBA" id="ARBA00025705"/>
    </source>
</evidence>
<dbReference type="EMBL" id="SMAJ01000003">
    <property type="protein sequence ID" value="TCT09720.1"/>
    <property type="molecule type" value="Genomic_DNA"/>
</dbReference>
<dbReference type="RefSeq" id="WP_132580549.1">
    <property type="nucleotide sequence ID" value="NZ_SMAJ01000003.1"/>
</dbReference>
<dbReference type="GO" id="GO:0051266">
    <property type="term" value="F:sirohydrochlorin ferrochelatase activity"/>
    <property type="evidence" value="ECO:0007669"/>
    <property type="project" value="InterPro"/>
</dbReference>
<dbReference type="Gene3D" id="3.40.1010.10">
    <property type="entry name" value="Cobalt-precorrin-4 Transmethylase, Domain 1"/>
    <property type="match status" value="1"/>
</dbReference>
<sequence>MTLFPLFADVKGRRTVVVGAGSVAERKVGSLLAAGAHVVVGALTFTEELLRLKKQGKIETITGRFEPAWLDEAWLIVAATNDTTTNQHIARCAQQQRIFINVVDDAQLSSFHVPSIVDRSPLIVAISSSGTAPMLARRVRERLEALLEHSLGPLAVLAQKYRPAIRRLRPNLRSRREFYDSLLDGPVAAALRKEHGLLAEHELKKALAQPQPAPTGKVALVGAGPGDPDLLTIKGLRALNQADVILYDRLVSQEVLALARRDALQIAVGKSPGEDHDATQRRIHDLLLTHARSGKYVVRLKGGDAFIFGRGGEELEFLSEHGIAYEVVPGITAALACAAYAGIPLTHRDYAQSVRLITAHSSHEDDTHDWNSLAQGKQTLAFYMGVSQLSWLSTQLIEHGCAGDTPFALIENGTRSNQRVLNGPLKDLATLADKHAFETPSLLLVGETAALTEKLQWFGTSINAGAAPYADADASSRFVRAA</sequence>
<dbReference type="InterPro" id="IPR012409">
    <property type="entry name" value="Sirohaem_synth"/>
</dbReference>
<evidence type="ECO:0000259" key="19">
    <source>
        <dbReference type="Pfam" id="PF14824"/>
    </source>
</evidence>
<dbReference type="InterPro" id="IPR050161">
    <property type="entry name" value="Siro_Cobalamin_biosynth"/>
</dbReference>
<dbReference type="CDD" id="cd11642">
    <property type="entry name" value="SUMT"/>
    <property type="match status" value="1"/>
</dbReference>
<keyword evidence="3" id="KW-0169">Cobalamin biosynthesis</keyword>
<dbReference type="SUPFAM" id="SSF51735">
    <property type="entry name" value="NAD(P)-binding Rossmann-fold domains"/>
    <property type="match status" value="1"/>
</dbReference>
<keyword evidence="11" id="KW-0511">Multifunctional enzyme</keyword>
<dbReference type="GO" id="GO:0009236">
    <property type="term" value="P:cobalamin biosynthetic process"/>
    <property type="evidence" value="ECO:0007669"/>
    <property type="project" value="UniProtKB-KW"/>
</dbReference>
<evidence type="ECO:0000256" key="4">
    <source>
        <dbReference type="ARBA" id="ARBA00022603"/>
    </source>
</evidence>
<name>A0A4R3M8K3_9BURK</name>
<dbReference type="Pfam" id="PF14824">
    <property type="entry name" value="Sirohm_synth_M"/>
    <property type="match status" value="1"/>
</dbReference>
<keyword evidence="10" id="KW-0627">Porphyrin biosynthesis</keyword>
<evidence type="ECO:0000256" key="3">
    <source>
        <dbReference type="ARBA" id="ARBA00022573"/>
    </source>
</evidence>
<dbReference type="InterPro" id="IPR014777">
    <property type="entry name" value="4pyrrole_Mease_sub1"/>
</dbReference>
<dbReference type="Pfam" id="PF13241">
    <property type="entry name" value="NAD_binding_7"/>
    <property type="match status" value="1"/>
</dbReference>
<comment type="pathway">
    <text evidence="1">Porphyrin-containing compound metabolism; siroheme biosynthesis; sirohydrochlorin from precorrin-2: step 1/1.</text>
</comment>
<dbReference type="PIRSF" id="PIRSF036426">
    <property type="entry name" value="Sirohaem_synth"/>
    <property type="match status" value="1"/>
</dbReference>
<dbReference type="Pfam" id="PF00590">
    <property type="entry name" value="TP_methylase"/>
    <property type="match status" value="1"/>
</dbReference>
<keyword evidence="9" id="KW-0456">Lyase</keyword>
<dbReference type="InterPro" id="IPR006367">
    <property type="entry name" value="Sirohaem_synthase_N"/>
</dbReference>
<gene>
    <name evidence="20" type="ORF">EDC26_103342</name>
</gene>
<comment type="pathway">
    <text evidence="12">Porphyrin-containing compound metabolism; siroheme biosynthesis; precorrin-2 from uroporphyrinogen III: step 1/1.</text>
</comment>
<dbReference type="GO" id="GO:0043115">
    <property type="term" value="F:precorrin-2 dehydrogenase activity"/>
    <property type="evidence" value="ECO:0007669"/>
    <property type="project" value="UniProtKB-EC"/>
</dbReference>
<evidence type="ECO:0000256" key="11">
    <source>
        <dbReference type="ARBA" id="ARBA00023268"/>
    </source>
</evidence>
<comment type="catalytic activity">
    <reaction evidence="13">
        <text>precorrin-2 + NAD(+) = sirohydrochlorin + NADH + 2 H(+)</text>
        <dbReference type="Rhea" id="RHEA:15613"/>
        <dbReference type="ChEBI" id="CHEBI:15378"/>
        <dbReference type="ChEBI" id="CHEBI:57540"/>
        <dbReference type="ChEBI" id="CHEBI:57945"/>
        <dbReference type="ChEBI" id="CHEBI:58351"/>
        <dbReference type="ChEBI" id="CHEBI:58827"/>
        <dbReference type="EC" id="1.3.1.76"/>
    </reaction>
</comment>
<feature type="active site" description="Proton donor" evidence="15">
    <location>
        <position position="270"/>
    </location>
</feature>
<dbReference type="InterPro" id="IPR037115">
    <property type="entry name" value="Sirohaem_synt_dimer_dom_sf"/>
</dbReference>
<evidence type="ECO:0000256" key="5">
    <source>
        <dbReference type="ARBA" id="ARBA00022679"/>
    </source>
</evidence>
<evidence type="ECO:0000256" key="1">
    <source>
        <dbReference type="ARBA" id="ARBA00005010"/>
    </source>
</evidence>
<dbReference type="OrthoDB" id="9815856at2"/>
<dbReference type="GO" id="GO:0019354">
    <property type="term" value="P:siroheme biosynthetic process"/>
    <property type="evidence" value="ECO:0007669"/>
    <property type="project" value="UniProtKB-UniPathway"/>
</dbReference>
<dbReference type="Gene3D" id="3.30.950.10">
    <property type="entry name" value="Methyltransferase, Cobalt-precorrin-4 Transmethylase, Domain 2"/>
    <property type="match status" value="1"/>
</dbReference>
<evidence type="ECO:0000259" key="17">
    <source>
        <dbReference type="Pfam" id="PF00590"/>
    </source>
</evidence>
<dbReference type="SUPFAM" id="SSF75615">
    <property type="entry name" value="Siroheme synthase middle domains-like"/>
    <property type="match status" value="1"/>
</dbReference>
<dbReference type="PANTHER" id="PTHR45790:SF1">
    <property type="entry name" value="SIROHEME SYNTHASE"/>
    <property type="match status" value="1"/>
</dbReference>
<dbReference type="Gene3D" id="3.40.50.720">
    <property type="entry name" value="NAD(P)-binding Rossmann-like Domain"/>
    <property type="match status" value="1"/>
</dbReference>
<dbReference type="InterPro" id="IPR035996">
    <property type="entry name" value="4pyrrol_Methylase_sf"/>
</dbReference>
<feature type="domain" description="Siroheme synthase central" evidence="19">
    <location>
        <begin position="120"/>
        <end position="145"/>
    </location>
</feature>
<dbReference type="InterPro" id="IPR003043">
    <property type="entry name" value="Uropor_MeTrfase_CS"/>
</dbReference>
<keyword evidence="8" id="KW-0520">NAD</keyword>
<dbReference type="Proteomes" id="UP000295525">
    <property type="component" value="Unassembled WGS sequence"/>
</dbReference>
<organism evidence="20 21">
    <name type="scientific">Paralcaligenes ureilyticus</name>
    <dbReference type="NCBI Taxonomy" id="627131"/>
    <lineage>
        <taxon>Bacteria</taxon>
        <taxon>Pseudomonadati</taxon>
        <taxon>Pseudomonadota</taxon>
        <taxon>Betaproteobacteria</taxon>
        <taxon>Burkholderiales</taxon>
        <taxon>Alcaligenaceae</taxon>
        <taxon>Paralcaligenes</taxon>
    </lineage>
</organism>
<dbReference type="SUPFAM" id="SSF53790">
    <property type="entry name" value="Tetrapyrrole methylase"/>
    <property type="match status" value="1"/>
</dbReference>
<keyword evidence="21" id="KW-1185">Reference proteome</keyword>
<evidence type="ECO:0000256" key="14">
    <source>
        <dbReference type="ARBA" id="ARBA00060548"/>
    </source>
</evidence>
<dbReference type="UniPathway" id="UPA00262">
    <property type="reaction ID" value="UER00211"/>
</dbReference>
<dbReference type="InterPro" id="IPR000878">
    <property type="entry name" value="4pyrrol_Mease"/>
</dbReference>
<evidence type="ECO:0000256" key="6">
    <source>
        <dbReference type="ARBA" id="ARBA00022691"/>
    </source>
</evidence>
<dbReference type="FunFam" id="3.30.950.10:FF:000001">
    <property type="entry name" value="Siroheme synthase"/>
    <property type="match status" value="1"/>
</dbReference>
<comment type="caution">
    <text evidence="20">The sequence shown here is derived from an EMBL/GenBank/DDBJ whole genome shotgun (WGS) entry which is preliminary data.</text>
</comment>
<dbReference type="NCBIfam" id="NF004790">
    <property type="entry name" value="PRK06136.1"/>
    <property type="match status" value="1"/>
</dbReference>
<comment type="pathway">
    <text evidence="14">Cofactor biosynthesis; adenosylcobalamin biosynthesis; precorrin-2 from uroporphyrinogen III: step 1/1.</text>
</comment>
<accession>A0A4R3M8K3</accession>
<dbReference type="PROSITE" id="PS00839">
    <property type="entry name" value="SUMT_1"/>
    <property type="match status" value="1"/>
</dbReference>
<evidence type="ECO:0000256" key="13">
    <source>
        <dbReference type="ARBA" id="ARBA00047561"/>
    </source>
</evidence>
<dbReference type="GO" id="GO:0032259">
    <property type="term" value="P:methylation"/>
    <property type="evidence" value="ECO:0007669"/>
    <property type="project" value="UniProtKB-KW"/>
</dbReference>
<dbReference type="GO" id="GO:0051287">
    <property type="term" value="F:NAD binding"/>
    <property type="evidence" value="ECO:0007669"/>
    <property type="project" value="InterPro"/>
</dbReference>
<evidence type="ECO:0000256" key="8">
    <source>
        <dbReference type="ARBA" id="ARBA00023027"/>
    </source>
</evidence>
<dbReference type="PANTHER" id="PTHR45790">
    <property type="entry name" value="SIROHEME SYNTHASE-RELATED"/>
    <property type="match status" value="1"/>
</dbReference>
<evidence type="ECO:0000256" key="2">
    <source>
        <dbReference type="ARBA" id="ARBA00005879"/>
    </source>
</evidence>